<dbReference type="GO" id="GO:0098609">
    <property type="term" value="P:cell-cell adhesion"/>
    <property type="evidence" value="ECO:0007669"/>
    <property type="project" value="TreeGrafter"/>
</dbReference>
<dbReference type="InterPro" id="IPR033760">
    <property type="entry name" value="Integrin_beta_N"/>
</dbReference>
<proteinExistence type="inferred from homology"/>
<evidence type="ECO:0000256" key="11">
    <source>
        <dbReference type="ARBA" id="ARBA00023157"/>
    </source>
</evidence>
<keyword evidence="4 14" id="KW-0812">Transmembrane</keyword>
<feature type="disulfide bond" evidence="13">
    <location>
        <begin position="39"/>
        <end position="53"/>
    </location>
</feature>
<dbReference type="GO" id="GO:0007160">
    <property type="term" value="P:cell-matrix adhesion"/>
    <property type="evidence" value="ECO:0007669"/>
    <property type="project" value="TreeGrafter"/>
</dbReference>
<evidence type="ECO:0000256" key="6">
    <source>
        <dbReference type="ARBA" id="ARBA00022737"/>
    </source>
</evidence>
<evidence type="ECO:0000313" key="18">
    <source>
        <dbReference type="EnsemblMetazoa" id="Aqu2.1.41059_001"/>
    </source>
</evidence>
<dbReference type="SUPFAM" id="SSF69179">
    <property type="entry name" value="Integrin domains"/>
    <property type="match status" value="1"/>
</dbReference>
<evidence type="ECO:0000256" key="4">
    <source>
        <dbReference type="ARBA" id="ARBA00022692"/>
    </source>
</evidence>
<dbReference type="Pfam" id="PF08725">
    <property type="entry name" value="Integrin_b_cyt"/>
    <property type="match status" value="1"/>
</dbReference>
<sequence length="821" mass="89345">MRNLLYLLLGLWLASEIKAQCSSATTCNECYAIPDCTWCSDPNFTPTEGQPRCGTRGSLSSYCNMIDDVQSSTMLDERELNSDNQISINKATVNLRAGDSQTVSVSIVPAENFPLDLYFLLDLSASLDDDLDTIKSISQDIVDVIRNISTRFQVGFGTYVDKLTMPYISNIQLRNGCPNMPCALPFSYVHNINLTNNSVLFSNGFQNTQISTNADDPEGTFDAIFQAALCDSVVGWRPNARKILLVLTDDSAHTAGDGKLAGIVRPPPFECLTTLEESTGRITYTSNLLYDFPSVNQIRQVLTENTIVPIFAVTETNVKIYNDISSLLEGTNAATVAISSDSDNIINVIETAYEAAVSNVALSFETQPGVTITYEATCPENATANPNGRSCSGVLVNTTTTFNINIRLDGCPQEQNFTKTFTMRVPAYGAFEIEVNAICACDCHRFAVVNSTQCNSNGTFSCGVCDCNAGWSGDRCDCPQEEEPTCPMSGGSECRNRGSCDCGTCRCTEPNFVPINNGDLYNVTRVSATDSGYAIVSEQPFVNGTACECDNFSCRRNGSQFVCSGSTNGDCVCRSTGPVCQCKTSSYGGFPFTGDACQCNVAYCYDPSVPYNPNTTMPCSGRGSCSSCNRDQPCACGLGFTGRYCEITSNPVRASCNGNRDCIRCIADNPNYQNECPCQATANFRYSRLPADNEDHVITDSGADSSTTQRCTFTTADPFCTYVYHIALPQIDMPGGSFVAVEPDGACFPLRWWELALILLAVLILIGILIITIIKICFILADRAEWKKFEKEVAETDLSKNFNPLYHSPAVKYDNIAFGKE</sequence>
<evidence type="ECO:0000259" key="17">
    <source>
        <dbReference type="PROSITE" id="PS50234"/>
    </source>
</evidence>
<evidence type="ECO:0000256" key="3">
    <source>
        <dbReference type="ARBA" id="ARBA00022536"/>
    </source>
</evidence>
<evidence type="ECO:0000256" key="2">
    <source>
        <dbReference type="ARBA" id="ARBA00007449"/>
    </source>
</evidence>
<dbReference type="GO" id="GO:0007229">
    <property type="term" value="P:integrin-mediated signaling pathway"/>
    <property type="evidence" value="ECO:0007669"/>
    <property type="project" value="UniProtKB-KW"/>
</dbReference>
<keyword evidence="6" id="KW-0677">Repeat</keyword>
<dbReference type="Proteomes" id="UP000007879">
    <property type="component" value="Unassembled WGS sequence"/>
</dbReference>
<dbReference type="OrthoDB" id="410592at2759"/>
<feature type="transmembrane region" description="Helical" evidence="15">
    <location>
        <begin position="752"/>
        <end position="781"/>
    </location>
</feature>
<protein>
    <recommendedName>
        <fullName evidence="14">Integrin beta</fullName>
    </recommendedName>
</protein>
<feature type="signal peptide" evidence="16">
    <location>
        <begin position="1"/>
        <end position="19"/>
    </location>
</feature>
<dbReference type="eggNOG" id="KOG1226">
    <property type="taxonomic scope" value="Eukaryota"/>
</dbReference>
<feature type="disulfide bond" evidence="13">
    <location>
        <begin position="573"/>
        <end position="619"/>
    </location>
</feature>
<dbReference type="SMART" id="SM01241">
    <property type="entry name" value="Integrin_b_cyt"/>
    <property type="match status" value="1"/>
</dbReference>
<evidence type="ECO:0000256" key="5">
    <source>
        <dbReference type="ARBA" id="ARBA00022729"/>
    </source>
</evidence>
<dbReference type="InterPro" id="IPR015812">
    <property type="entry name" value="Integrin_bsu"/>
</dbReference>
<feature type="disulfide bond" evidence="13">
    <location>
        <begin position="439"/>
        <end position="443"/>
    </location>
</feature>
<dbReference type="EnsemblMetazoa" id="XM_020008474.1">
    <property type="protein sequence ID" value="XP_019864033.1"/>
    <property type="gene ID" value="LOC100633624"/>
</dbReference>
<dbReference type="GO" id="GO:0016477">
    <property type="term" value="P:cell migration"/>
    <property type="evidence" value="ECO:0007669"/>
    <property type="project" value="TreeGrafter"/>
</dbReference>
<dbReference type="InterPro" id="IPR002369">
    <property type="entry name" value="Integrin_bsu_VWA"/>
</dbReference>
<dbReference type="Pfam" id="PF17205">
    <property type="entry name" value="PSI_integrin"/>
    <property type="match status" value="1"/>
</dbReference>
<evidence type="ECO:0000256" key="16">
    <source>
        <dbReference type="SAM" id="SignalP"/>
    </source>
</evidence>
<dbReference type="InterPro" id="IPR002035">
    <property type="entry name" value="VWF_A"/>
</dbReference>
<feature type="disulfide bond" evidence="13">
    <location>
        <begin position="467"/>
        <end position="476"/>
    </location>
</feature>
<evidence type="ECO:0000256" key="15">
    <source>
        <dbReference type="SAM" id="Phobius"/>
    </source>
</evidence>
<dbReference type="PRINTS" id="PR01186">
    <property type="entry name" value="INTEGRINB"/>
</dbReference>
<dbReference type="STRING" id="400682.A0A1X7VMF1"/>
<keyword evidence="5 16" id="KW-0732">Signal</keyword>
<dbReference type="InterPro" id="IPR032695">
    <property type="entry name" value="Integrin_dom_sf"/>
</dbReference>
<feature type="domain" description="VWFA" evidence="17">
    <location>
        <begin position="116"/>
        <end position="328"/>
    </location>
</feature>
<feature type="disulfide bond" evidence="13">
    <location>
        <begin position="230"/>
        <end position="271"/>
    </location>
</feature>
<dbReference type="KEGG" id="aqu:100633624"/>
<evidence type="ECO:0000256" key="13">
    <source>
        <dbReference type="PIRSR" id="PIRSR002512-1"/>
    </source>
</evidence>
<feature type="disulfide bond" evidence="13">
    <location>
        <begin position="571"/>
        <end position="580"/>
    </location>
</feature>
<feature type="disulfide bond" evidence="13">
    <location>
        <begin position="549"/>
        <end position="554"/>
    </location>
</feature>
<organism evidence="18">
    <name type="scientific">Amphimedon queenslandica</name>
    <name type="common">Sponge</name>
    <dbReference type="NCBI Taxonomy" id="400682"/>
    <lineage>
        <taxon>Eukaryota</taxon>
        <taxon>Metazoa</taxon>
        <taxon>Porifera</taxon>
        <taxon>Demospongiae</taxon>
        <taxon>Heteroscleromorpha</taxon>
        <taxon>Haplosclerida</taxon>
        <taxon>Niphatidae</taxon>
        <taxon>Amphimedon</taxon>
    </lineage>
</organism>
<dbReference type="InParanoid" id="A0A1X7VMF1"/>
<feature type="disulfide bond" evidence="13">
    <location>
        <begin position="378"/>
        <end position="391"/>
    </location>
</feature>
<dbReference type="GO" id="GO:0009986">
    <property type="term" value="C:cell surface"/>
    <property type="evidence" value="ECO:0007669"/>
    <property type="project" value="TreeGrafter"/>
</dbReference>
<feature type="disulfide bond" evidence="13">
    <location>
        <begin position="507"/>
        <end position="547"/>
    </location>
</feature>
<dbReference type="PROSITE" id="PS01186">
    <property type="entry name" value="EGF_2"/>
    <property type="match status" value="1"/>
</dbReference>
<keyword evidence="10 15" id="KW-0472">Membrane</keyword>
<dbReference type="Gene3D" id="2.60.40.1510">
    <property type="entry name" value="ntegrin, alpha v. Chain A, domain 3"/>
    <property type="match status" value="1"/>
</dbReference>
<feature type="disulfide bond" evidence="13">
    <location>
        <begin position="656"/>
        <end position="665"/>
    </location>
</feature>
<dbReference type="PANTHER" id="PTHR10082">
    <property type="entry name" value="INTEGRIN BETA SUBUNIT"/>
    <property type="match status" value="1"/>
</dbReference>
<dbReference type="InterPro" id="IPR057243">
    <property type="entry name" value="Integrin_I-EGF_CS"/>
</dbReference>
<feature type="disulfide bond" evidence="13">
    <location>
        <begin position="582"/>
        <end position="597"/>
    </location>
</feature>
<feature type="disulfide bond" evidence="13">
    <location>
        <begin position="462"/>
        <end position="494"/>
    </location>
</feature>
<evidence type="ECO:0000313" key="19">
    <source>
        <dbReference type="Proteomes" id="UP000007879"/>
    </source>
</evidence>
<dbReference type="AlphaFoldDB" id="A0A1X7VMF1"/>
<dbReference type="GO" id="GO:0008305">
    <property type="term" value="C:integrin complex"/>
    <property type="evidence" value="ECO:0007669"/>
    <property type="project" value="TreeGrafter"/>
</dbReference>
<dbReference type="Gene3D" id="2.10.25.10">
    <property type="entry name" value="Laminin"/>
    <property type="match status" value="2"/>
</dbReference>
<evidence type="ECO:0000256" key="10">
    <source>
        <dbReference type="ARBA" id="ARBA00023136"/>
    </source>
</evidence>
<reference evidence="19" key="1">
    <citation type="journal article" date="2010" name="Nature">
        <title>The Amphimedon queenslandica genome and the evolution of animal complexity.</title>
        <authorList>
            <person name="Srivastava M."/>
            <person name="Simakov O."/>
            <person name="Chapman J."/>
            <person name="Fahey B."/>
            <person name="Gauthier M.E."/>
            <person name="Mitros T."/>
            <person name="Richards G.S."/>
            <person name="Conaco C."/>
            <person name="Dacre M."/>
            <person name="Hellsten U."/>
            <person name="Larroux C."/>
            <person name="Putnam N.H."/>
            <person name="Stanke M."/>
            <person name="Adamska M."/>
            <person name="Darling A."/>
            <person name="Degnan S.M."/>
            <person name="Oakley T.H."/>
            <person name="Plachetzki D.C."/>
            <person name="Zhai Y."/>
            <person name="Adamski M."/>
            <person name="Calcino A."/>
            <person name="Cummins S.F."/>
            <person name="Goodstein D.M."/>
            <person name="Harris C."/>
            <person name="Jackson D.J."/>
            <person name="Leys S.P."/>
            <person name="Shu S."/>
            <person name="Woodcroft B.J."/>
            <person name="Vervoort M."/>
            <person name="Kosik K.S."/>
            <person name="Manning G."/>
            <person name="Degnan B.M."/>
            <person name="Rokhsar D.S."/>
        </authorList>
    </citation>
    <scope>NUCLEOTIDE SEQUENCE [LARGE SCALE GENOMIC DNA]</scope>
</reference>
<dbReference type="PIRSF" id="PIRSF002512">
    <property type="entry name" value="Integrin_B"/>
    <property type="match status" value="1"/>
</dbReference>
<evidence type="ECO:0000256" key="9">
    <source>
        <dbReference type="ARBA" id="ARBA00023037"/>
    </source>
</evidence>
<dbReference type="PROSITE" id="PS00243">
    <property type="entry name" value="I_EGF_1"/>
    <property type="match status" value="1"/>
</dbReference>
<dbReference type="SMART" id="SM00187">
    <property type="entry name" value="INB"/>
    <property type="match status" value="1"/>
</dbReference>
<evidence type="ECO:0000256" key="7">
    <source>
        <dbReference type="ARBA" id="ARBA00022889"/>
    </source>
</evidence>
<feature type="disulfide bond" evidence="13">
    <location>
        <begin position="502"/>
        <end position="563"/>
    </location>
</feature>
<dbReference type="SUPFAM" id="SSF53300">
    <property type="entry name" value="vWA-like"/>
    <property type="match status" value="1"/>
</dbReference>
<evidence type="ECO:0000256" key="8">
    <source>
        <dbReference type="ARBA" id="ARBA00022989"/>
    </source>
</evidence>
<comment type="subcellular location">
    <subcellularLocation>
        <location evidence="14">Cell membrane</location>
        <topology evidence="14">Single-pass type I membrane protein</topology>
    </subcellularLocation>
    <subcellularLocation>
        <location evidence="1">Membrane</location>
        <topology evidence="1">Single-pass type I membrane protein</topology>
    </subcellularLocation>
</comment>
<dbReference type="Gene3D" id="1.20.5.100">
    <property type="entry name" value="Cytochrome c1, transmembrane anchor, C-terminal"/>
    <property type="match status" value="1"/>
</dbReference>
<accession>A0A1X7VMF1</accession>
<keyword evidence="7 14" id="KW-0130">Cell adhesion</keyword>
<keyword evidence="12" id="KW-0325">Glycoprotein</keyword>
<feature type="disulfide bond" evidence="13">
    <location>
        <begin position="27"/>
        <end position="36"/>
    </location>
</feature>
<reference evidence="18" key="2">
    <citation type="submission" date="2017-05" db="UniProtKB">
        <authorList>
            <consortium name="EnsemblMetazoa"/>
        </authorList>
    </citation>
    <scope>IDENTIFICATION</scope>
</reference>
<keyword evidence="8 15" id="KW-1133">Transmembrane helix</keyword>
<feature type="disulfide bond" evidence="13">
    <location>
        <begin position="177"/>
        <end position="182"/>
    </location>
</feature>
<feature type="disulfide bond" evidence="13">
    <location>
        <begin position="662"/>
        <end position="747"/>
    </location>
</feature>
<name>A0A1X7VMF1_AMPQE</name>
<dbReference type="FunFam" id="2.10.25.10:FF:000075">
    <property type="entry name" value="Integrin beta"/>
    <property type="match status" value="1"/>
</dbReference>
<dbReference type="GO" id="GO:0005178">
    <property type="term" value="F:integrin binding"/>
    <property type="evidence" value="ECO:0007669"/>
    <property type="project" value="TreeGrafter"/>
</dbReference>
<dbReference type="Pfam" id="PF00362">
    <property type="entry name" value="Integrin_beta"/>
    <property type="match status" value="1"/>
</dbReference>
<dbReference type="GO" id="GO:0033627">
    <property type="term" value="P:cell adhesion mediated by integrin"/>
    <property type="evidence" value="ECO:0007669"/>
    <property type="project" value="TreeGrafter"/>
</dbReference>
<evidence type="ECO:0000256" key="14">
    <source>
        <dbReference type="RuleBase" id="RU000633"/>
    </source>
</evidence>
<comment type="similarity">
    <text evidence="2 14">Belongs to the integrin beta chain family.</text>
</comment>
<feature type="chain" id="PRO_5012733676" description="Integrin beta" evidence="16">
    <location>
        <begin position="20"/>
        <end position="821"/>
    </location>
</feature>
<keyword evidence="19" id="KW-1185">Reference proteome</keyword>
<dbReference type="PANTHER" id="PTHR10082:SF60">
    <property type="entry name" value="INTEGRIN BETA-PS"/>
    <property type="match status" value="1"/>
</dbReference>
<dbReference type="GO" id="GO:0005925">
    <property type="term" value="C:focal adhesion"/>
    <property type="evidence" value="ECO:0007669"/>
    <property type="project" value="TreeGrafter"/>
</dbReference>
<keyword evidence="9 14" id="KW-0401">Integrin</keyword>
<feature type="disulfide bond" evidence="13">
    <location>
        <begin position="500"/>
        <end position="505"/>
    </location>
</feature>
<dbReference type="InterPro" id="IPR036465">
    <property type="entry name" value="vWFA_dom_sf"/>
</dbReference>
<dbReference type="InterPro" id="IPR040622">
    <property type="entry name" value="EGF_integrin_1"/>
</dbReference>
<keyword evidence="3" id="KW-0245">EGF-like domain</keyword>
<dbReference type="SUPFAM" id="SSF103575">
    <property type="entry name" value="Plexin repeat"/>
    <property type="match status" value="1"/>
</dbReference>
<dbReference type="Pfam" id="PF18372">
    <property type="entry name" value="I-EGF_1"/>
    <property type="match status" value="1"/>
</dbReference>
<dbReference type="InterPro" id="IPR000742">
    <property type="entry name" value="EGF"/>
</dbReference>
<evidence type="ECO:0000256" key="12">
    <source>
        <dbReference type="ARBA" id="ARBA00023180"/>
    </source>
</evidence>
<dbReference type="Gene3D" id="3.40.50.410">
    <property type="entry name" value="von Willebrand factor, type A domain"/>
    <property type="match status" value="1"/>
</dbReference>
<evidence type="ECO:0000256" key="1">
    <source>
        <dbReference type="ARBA" id="ARBA00004479"/>
    </source>
</evidence>
<dbReference type="InterPro" id="IPR014836">
    <property type="entry name" value="Integrin_bsu_cyt_dom"/>
</dbReference>
<dbReference type="PROSITE" id="PS50234">
    <property type="entry name" value="VWFA"/>
    <property type="match status" value="1"/>
</dbReference>
<keyword evidence="11 13" id="KW-1015">Disulfide bond</keyword>
<gene>
    <name evidence="18" type="primary">100633624</name>
</gene>
<dbReference type="EnsemblMetazoa" id="Aqu2.1.41059_001">
    <property type="protein sequence ID" value="Aqu2.1.41059_001"/>
    <property type="gene ID" value="Aqu2.1.41059"/>
</dbReference>